<accession>A0A232FE87</accession>
<reference evidence="1 2" key="1">
    <citation type="journal article" date="2017" name="Curr. Biol.">
        <title>The Evolution of Venom by Co-option of Single-Copy Genes.</title>
        <authorList>
            <person name="Martinson E.O."/>
            <person name="Mrinalini"/>
            <person name="Kelkar Y.D."/>
            <person name="Chang C.H."/>
            <person name="Werren J.H."/>
        </authorList>
    </citation>
    <scope>NUCLEOTIDE SEQUENCE [LARGE SCALE GENOMIC DNA]</scope>
    <source>
        <strain evidence="1 2">Alberta</strain>
        <tissue evidence="1">Whole body</tissue>
    </source>
</reference>
<evidence type="ECO:0000313" key="1">
    <source>
        <dbReference type="EMBL" id="OXU29086.1"/>
    </source>
</evidence>
<dbReference type="AlphaFoldDB" id="A0A232FE87"/>
<protein>
    <submittedName>
        <fullName evidence="1">Uncharacterized protein</fullName>
    </submittedName>
</protein>
<proteinExistence type="predicted"/>
<gene>
    <name evidence="1" type="ORF">TSAR_009217</name>
</gene>
<name>A0A232FE87_9HYME</name>
<comment type="caution">
    <text evidence="1">The sequence shown here is derived from an EMBL/GenBank/DDBJ whole genome shotgun (WGS) entry which is preliminary data.</text>
</comment>
<keyword evidence="2" id="KW-1185">Reference proteome</keyword>
<sequence length="77" mass="8780">MNFLGTPRSKTLLREEFPPKVFYGYNVVFEPLRIRSLESTEANPPQPINLRFAAQPYSTTANDYTSETVIISSPLTR</sequence>
<dbReference type="Proteomes" id="UP000215335">
    <property type="component" value="Unassembled WGS sequence"/>
</dbReference>
<evidence type="ECO:0000313" key="2">
    <source>
        <dbReference type="Proteomes" id="UP000215335"/>
    </source>
</evidence>
<organism evidence="1 2">
    <name type="scientific">Trichomalopsis sarcophagae</name>
    <dbReference type="NCBI Taxonomy" id="543379"/>
    <lineage>
        <taxon>Eukaryota</taxon>
        <taxon>Metazoa</taxon>
        <taxon>Ecdysozoa</taxon>
        <taxon>Arthropoda</taxon>
        <taxon>Hexapoda</taxon>
        <taxon>Insecta</taxon>
        <taxon>Pterygota</taxon>
        <taxon>Neoptera</taxon>
        <taxon>Endopterygota</taxon>
        <taxon>Hymenoptera</taxon>
        <taxon>Apocrita</taxon>
        <taxon>Proctotrupomorpha</taxon>
        <taxon>Chalcidoidea</taxon>
        <taxon>Pteromalidae</taxon>
        <taxon>Pteromalinae</taxon>
        <taxon>Trichomalopsis</taxon>
    </lineage>
</organism>
<dbReference type="EMBL" id="NNAY01000339">
    <property type="protein sequence ID" value="OXU29086.1"/>
    <property type="molecule type" value="Genomic_DNA"/>
</dbReference>